<protein>
    <submittedName>
        <fullName evidence="1">Uncharacterized protein</fullName>
    </submittedName>
</protein>
<dbReference type="EMBL" id="BSEH01000637">
    <property type="protein sequence ID" value="GLJ58968.1"/>
    <property type="molecule type" value="Genomic_DNA"/>
</dbReference>
<dbReference type="Proteomes" id="UP001234787">
    <property type="component" value="Unassembled WGS sequence"/>
</dbReference>
<evidence type="ECO:0000313" key="1">
    <source>
        <dbReference type="EMBL" id="GLJ58968.1"/>
    </source>
</evidence>
<name>A0AAD3NTM1_CRYJA</name>
<organism evidence="1 2">
    <name type="scientific">Cryptomeria japonica</name>
    <name type="common">Japanese cedar</name>
    <name type="synonym">Cupressus japonica</name>
    <dbReference type="NCBI Taxonomy" id="3369"/>
    <lineage>
        <taxon>Eukaryota</taxon>
        <taxon>Viridiplantae</taxon>
        <taxon>Streptophyta</taxon>
        <taxon>Embryophyta</taxon>
        <taxon>Tracheophyta</taxon>
        <taxon>Spermatophyta</taxon>
        <taxon>Pinopsida</taxon>
        <taxon>Pinidae</taxon>
        <taxon>Conifers II</taxon>
        <taxon>Cupressales</taxon>
        <taxon>Cupressaceae</taxon>
        <taxon>Cryptomeria</taxon>
    </lineage>
</organism>
<comment type="caution">
    <text evidence="1">The sequence shown here is derived from an EMBL/GenBank/DDBJ whole genome shotgun (WGS) entry which is preliminary data.</text>
</comment>
<evidence type="ECO:0000313" key="2">
    <source>
        <dbReference type="Proteomes" id="UP001234787"/>
    </source>
</evidence>
<reference evidence="1" key="1">
    <citation type="submission" date="2022-12" db="EMBL/GenBank/DDBJ databases">
        <title>Chromosome-Level Genome Assembly of Japanese Cedar (Cryptomeriajaponica D. Don).</title>
        <authorList>
            <person name="Fujino T."/>
            <person name="Yamaguchi K."/>
            <person name="Yokoyama T."/>
            <person name="Hamanaka T."/>
            <person name="Harazono Y."/>
            <person name="Kamada H."/>
            <person name="Kobayashi W."/>
            <person name="Ujino-Ihara T."/>
            <person name="Uchiyama K."/>
            <person name="Matsumoto A."/>
            <person name="Izuno A."/>
            <person name="Tsumura Y."/>
            <person name="Toyoda A."/>
            <person name="Shigenobu S."/>
            <person name="Moriguchi Y."/>
            <person name="Ueno S."/>
            <person name="Kasahara M."/>
        </authorList>
    </citation>
    <scope>NUCLEOTIDE SEQUENCE</scope>
</reference>
<sequence>MEPLKLLLGKFKILNLLNSEIRVGSVPAKWLLDKSSLCKCLQCKRPMGEGPVKALRWRVKAVRLERAHIAEVRLPEMEAPVRSTTVTLLKVSQEIPVQAHGFW</sequence>
<dbReference type="AlphaFoldDB" id="A0AAD3NTM1"/>
<proteinExistence type="predicted"/>
<gene>
    <name evidence="1" type="ORF">SUGI_1487050</name>
</gene>
<accession>A0AAD3NTM1</accession>
<keyword evidence="2" id="KW-1185">Reference proteome</keyword>